<proteinExistence type="predicted"/>
<evidence type="ECO:0008006" key="4">
    <source>
        <dbReference type="Google" id="ProtNLM"/>
    </source>
</evidence>
<dbReference type="OMA" id="HEPCVAC"/>
<sequence>MPMIVLGTLYKLQHAVVQSALPQLIFRSKSYHCIKAGFHTRTMAVEERLRGIKPLQGELDTLPSIQELRPVDSFEEAYVAEIDIKSSNVVVKLLDTHYPRNPEVSRSHMRRLLRPENLPEPLRQELEEAQGPKPTASIHVLIPPPLPEISELQSLLAPYTPRISPPSHSESDTTTTTTTELPSPSLEPEKLPTVRIQKTLISTKPPTTPAEALEWSRTKWSTIYNPAARVAAHAPPQVQLVRAKASIYPRAGYFLALAKEVANETLQSGRGRGVGVVIVDPELTVGKPDDTNDLLNAVVAVSGDTRWWKASLEHEHERKQLQQKGYPTDDEAGPESHAVMRGISMVSRKRIALNKPVTDEVEVPAPSEVESAPISSTSLESHFFQLPNLLKSSKGGYLCTGLDLYITHEPCICCSMGMLLSRFRSITVLNSGMRRSAESNALDAVNGYGLHWREELNWRAIGFEFFESGGGDGKAERKKKEFNA</sequence>
<accession>A0A059JGK0</accession>
<dbReference type="AlphaFoldDB" id="A0A059JGK0"/>
<dbReference type="Gene3D" id="3.40.140.10">
    <property type="entry name" value="Cytidine Deaminase, domain 2"/>
    <property type="match status" value="1"/>
</dbReference>
<keyword evidence="3" id="KW-1185">Reference proteome</keyword>
<dbReference type="OrthoDB" id="3180714at2759"/>
<gene>
    <name evidence="2" type="ORF">H109_01227</name>
</gene>
<dbReference type="STRING" id="1215338.A0A059JGK0"/>
<protein>
    <recommendedName>
        <fullName evidence="4">CMP/dCMP-type deaminase domain-containing protein</fullName>
    </recommendedName>
</protein>
<organism evidence="2 3">
    <name type="scientific">Trichophyton interdigitale (strain MR816)</name>
    <dbReference type="NCBI Taxonomy" id="1215338"/>
    <lineage>
        <taxon>Eukaryota</taxon>
        <taxon>Fungi</taxon>
        <taxon>Dikarya</taxon>
        <taxon>Ascomycota</taxon>
        <taxon>Pezizomycotina</taxon>
        <taxon>Eurotiomycetes</taxon>
        <taxon>Eurotiomycetidae</taxon>
        <taxon>Onygenales</taxon>
        <taxon>Arthrodermataceae</taxon>
        <taxon>Trichophyton</taxon>
    </lineage>
</organism>
<evidence type="ECO:0000256" key="1">
    <source>
        <dbReference type="SAM" id="MobiDB-lite"/>
    </source>
</evidence>
<feature type="compositionally biased region" description="Low complexity" evidence="1">
    <location>
        <begin position="165"/>
        <end position="186"/>
    </location>
</feature>
<comment type="caution">
    <text evidence="2">The sequence shown here is derived from an EMBL/GenBank/DDBJ whole genome shotgun (WGS) entry which is preliminary data.</text>
</comment>
<evidence type="ECO:0000313" key="3">
    <source>
        <dbReference type="Proteomes" id="UP000024533"/>
    </source>
</evidence>
<dbReference type="GO" id="GO:0003824">
    <property type="term" value="F:catalytic activity"/>
    <property type="evidence" value="ECO:0007669"/>
    <property type="project" value="InterPro"/>
</dbReference>
<dbReference type="GO" id="GO:0006139">
    <property type="term" value="P:nucleobase-containing compound metabolic process"/>
    <property type="evidence" value="ECO:0007669"/>
    <property type="project" value="UniProtKB-ARBA"/>
</dbReference>
<dbReference type="EMBL" id="AOKY01000090">
    <property type="protein sequence ID" value="KDB26990.1"/>
    <property type="molecule type" value="Genomic_DNA"/>
</dbReference>
<dbReference type="InterPro" id="IPR016193">
    <property type="entry name" value="Cytidine_deaminase-like"/>
</dbReference>
<name>A0A059JGK0_TRIIM</name>
<dbReference type="SUPFAM" id="SSF53927">
    <property type="entry name" value="Cytidine deaminase-like"/>
    <property type="match status" value="1"/>
</dbReference>
<dbReference type="Proteomes" id="UP000024533">
    <property type="component" value="Unassembled WGS sequence"/>
</dbReference>
<feature type="region of interest" description="Disordered" evidence="1">
    <location>
        <begin position="159"/>
        <end position="188"/>
    </location>
</feature>
<evidence type="ECO:0000313" key="2">
    <source>
        <dbReference type="EMBL" id="KDB26990.1"/>
    </source>
</evidence>
<dbReference type="HOGENOM" id="CLU_024580_0_0_1"/>
<reference evidence="2 3" key="1">
    <citation type="submission" date="2014-02" db="EMBL/GenBank/DDBJ databases">
        <title>The Genome Sequence of Trichophyton interdigitale MR816.</title>
        <authorList>
            <consortium name="The Broad Institute Genomics Platform"/>
            <person name="Cuomo C.A."/>
            <person name="White T.C."/>
            <person name="Graser Y."/>
            <person name="Martinez-Rossi N."/>
            <person name="Heitman J."/>
            <person name="Young S.K."/>
            <person name="Zeng Q."/>
            <person name="Gargeya S."/>
            <person name="Abouelleil A."/>
            <person name="Alvarado L."/>
            <person name="Chapman S.B."/>
            <person name="Gainer-Dewar J."/>
            <person name="Goldberg J."/>
            <person name="Griggs A."/>
            <person name="Gujja S."/>
            <person name="Hansen M."/>
            <person name="Howarth C."/>
            <person name="Imamovic A."/>
            <person name="Larimer J."/>
            <person name="Martinez D."/>
            <person name="Murphy C."/>
            <person name="Pearson M.D."/>
            <person name="Persinoti G."/>
            <person name="Poon T."/>
            <person name="Priest M."/>
            <person name="Roberts A.D."/>
            <person name="Saif S."/>
            <person name="Shea T.D."/>
            <person name="Sykes S.N."/>
            <person name="Wortman J."/>
            <person name="Nusbaum C."/>
            <person name="Birren B."/>
        </authorList>
    </citation>
    <scope>NUCLEOTIDE SEQUENCE [LARGE SCALE GENOMIC DNA]</scope>
    <source>
        <strain evidence="2 3">MR816</strain>
    </source>
</reference>